<dbReference type="Gene3D" id="3.30.1050.10">
    <property type="entry name" value="SCP2 sterol-binding domain"/>
    <property type="match status" value="1"/>
</dbReference>
<dbReference type="AlphaFoldDB" id="A0A9D2J5A1"/>
<reference evidence="3" key="1">
    <citation type="journal article" date="2021" name="PeerJ">
        <title>Extensive microbial diversity within the chicken gut microbiome revealed by metagenomics and culture.</title>
        <authorList>
            <person name="Gilroy R."/>
            <person name="Ravi A."/>
            <person name="Getino M."/>
            <person name="Pursley I."/>
            <person name="Horton D.L."/>
            <person name="Alikhan N.F."/>
            <person name="Baker D."/>
            <person name="Gharbi K."/>
            <person name="Hall N."/>
            <person name="Watson M."/>
            <person name="Adriaenssens E.M."/>
            <person name="Foster-Nyarko E."/>
            <person name="Jarju S."/>
            <person name="Secka A."/>
            <person name="Antonio M."/>
            <person name="Oren A."/>
            <person name="Chaudhuri R.R."/>
            <person name="La Ragione R."/>
            <person name="Hildebrand F."/>
            <person name="Pallen M.J."/>
        </authorList>
    </citation>
    <scope>NUCLEOTIDE SEQUENCE</scope>
    <source>
        <strain evidence="3">ChiGjej4B4-7305</strain>
    </source>
</reference>
<dbReference type="Proteomes" id="UP000824037">
    <property type="component" value="Unassembled WGS sequence"/>
</dbReference>
<feature type="domain" description="Enhanced intracellular survival protein" evidence="1">
    <location>
        <begin position="155"/>
        <end position="248"/>
    </location>
</feature>
<evidence type="ECO:0000313" key="3">
    <source>
        <dbReference type="EMBL" id="HIZ36174.1"/>
    </source>
</evidence>
<dbReference type="Gene3D" id="3.40.630.30">
    <property type="match status" value="1"/>
</dbReference>
<dbReference type="PANTHER" id="PTHR37817">
    <property type="entry name" value="N-ACETYLTRANSFERASE EIS"/>
    <property type="match status" value="1"/>
</dbReference>
<gene>
    <name evidence="3" type="ORF">H9815_10375</name>
</gene>
<accession>A0A9D2J5A1</accession>
<protein>
    <submittedName>
        <fullName evidence="3">Sterol carrier protein domain-containing protein</fullName>
    </submittedName>
</protein>
<dbReference type="InterPro" id="IPR025559">
    <property type="entry name" value="Eis_dom"/>
</dbReference>
<dbReference type="InterPro" id="IPR041380">
    <property type="entry name" value="Acetyltransf_17"/>
</dbReference>
<feature type="non-terminal residue" evidence="3">
    <location>
        <position position="1"/>
    </location>
</feature>
<dbReference type="InterPro" id="IPR016181">
    <property type="entry name" value="Acyl_CoA_acyltransferase"/>
</dbReference>
<dbReference type="SUPFAM" id="SSF55718">
    <property type="entry name" value="SCP-like"/>
    <property type="match status" value="1"/>
</dbReference>
<dbReference type="Pfam" id="PF13530">
    <property type="entry name" value="SCP2_2"/>
    <property type="match status" value="1"/>
</dbReference>
<dbReference type="PANTHER" id="PTHR37817:SF1">
    <property type="entry name" value="N-ACETYLTRANSFERASE EIS"/>
    <property type="match status" value="1"/>
</dbReference>
<evidence type="ECO:0000259" key="1">
    <source>
        <dbReference type="Pfam" id="PF13530"/>
    </source>
</evidence>
<proteinExistence type="predicted"/>
<comment type="caution">
    <text evidence="3">The sequence shown here is derived from an EMBL/GenBank/DDBJ whole genome shotgun (WGS) entry which is preliminary data.</text>
</comment>
<reference evidence="3" key="2">
    <citation type="submission" date="2021-04" db="EMBL/GenBank/DDBJ databases">
        <authorList>
            <person name="Gilroy R."/>
        </authorList>
    </citation>
    <scope>NUCLEOTIDE SEQUENCE</scope>
    <source>
        <strain evidence="3">ChiGjej4B4-7305</strain>
    </source>
</reference>
<dbReference type="EMBL" id="DXBY01000173">
    <property type="protein sequence ID" value="HIZ36174.1"/>
    <property type="molecule type" value="Genomic_DNA"/>
</dbReference>
<dbReference type="InterPro" id="IPR036527">
    <property type="entry name" value="SCP2_sterol-bd_dom_sf"/>
</dbReference>
<feature type="domain" description="Eis-like acetyltransferase" evidence="2">
    <location>
        <begin position="64"/>
        <end position="143"/>
    </location>
</feature>
<dbReference type="GO" id="GO:0030649">
    <property type="term" value="P:aminoglycoside antibiotic catabolic process"/>
    <property type="evidence" value="ECO:0007669"/>
    <property type="project" value="TreeGrafter"/>
</dbReference>
<evidence type="ECO:0000313" key="4">
    <source>
        <dbReference type="Proteomes" id="UP000824037"/>
    </source>
</evidence>
<name>A0A9D2J5A1_9MICO</name>
<sequence>AIPATAAAAVRAGGPVQLRRAAAEDVPAVRDCYTTWARQRYGPLTRSGPALADTDEELLGAQDALTVATDSAGTVLGYACWNRGTLSERTLTVTELVAHTPDAYRALWRMCGALAMKVDRVLLHAPAGDLARSFLPTKHWQVGAQEPYLLRVLDLPAALAARGGRGRGEVTITVTGDELELVNGTFRIRADGGELSCEQIAPAAGLPVLTPGGLSLVFTGSFTGADLRAAGHLTGGDAGTDRALEELLHAPPWQLRDTF</sequence>
<dbReference type="InterPro" id="IPR051554">
    <property type="entry name" value="Acetyltransferase_Eis"/>
</dbReference>
<dbReference type="GO" id="GO:0034069">
    <property type="term" value="F:aminoglycoside N-acetyltransferase activity"/>
    <property type="evidence" value="ECO:0007669"/>
    <property type="project" value="TreeGrafter"/>
</dbReference>
<dbReference type="Pfam" id="PF17668">
    <property type="entry name" value="Acetyltransf_17"/>
    <property type="match status" value="1"/>
</dbReference>
<dbReference type="SUPFAM" id="SSF55729">
    <property type="entry name" value="Acyl-CoA N-acyltransferases (Nat)"/>
    <property type="match status" value="1"/>
</dbReference>
<organism evidence="3 4">
    <name type="scientific">Candidatus Ruania gallistercoris</name>
    <dbReference type="NCBI Taxonomy" id="2838746"/>
    <lineage>
        <taxon>Bacteria</taxon>
        <taxon>Bacillati</taxon>
        <taxon>Actinomycetota</taxon>
        <taxon>Actinomycetes</taxon>
        <taxon>Micrococcales</taxon>
        <taxon>Ruaniaceae</taxon>
        <taxon>Ruania</taxon>
    </lineage>
</organism>
<evidence type="ECO:0000259" key="2">
    <source>
        <dbReference type="Pfam" id="PF17668"/>
    </source>
</evidence>